<comment type="caution">
    <text evidence="1">The sequence shown here is derived from an EMBL/GenBank/DDBJ whole genome shotgun (WGS) entry which is preliminary data.</text>
</comment>
<proteinExistence type="predicted"/>
<keyword evidence="2" id="KW-1185">Reference proteome</keyword>
<dbReference type="AlphaFoldDB" id="A0A8J7F4A7"/>
<accession>A0A8J7F4A7</accession>
<organism evidence="1 2">
    <name type="scientific">Plectonema cf. radiosum LEGE 06105</name>
    <dbReference type="NCBI Taxonomy" id="945769"/>
    <lineage>
        <taxon>Bacteria</taxon>
        <taxon>Bacillati</taxon>
        <taxon>Cyanobacteriota</taxon>
        <taxon>Cyanophyceae</taxon>
        <taxon>Oscillatoriophycideae</taxon>
        <taxon>Oscillatoriales</taxon>
        <taxon>Microcoleaceae</taxon>
        <taxon>Plectonema</taxon>
    </lineage>
</organism>
<gene>
    <name evidence="1" type="ORF">IQ247_26270</name>
</gene>
<evidence type="ECO:0000313" key="2">
    <source>
        <dbReference type="Proteomes" id="UP000620559"/>
    </source>
</evidence>
<dbReference type="RefSeq" id="WP_193924530.1">
    <property type="nucleotide sequence ID" value="NZ_JADEWL010000140.1"/>
</dbReference>
<protein>
    <submittedName>
        <fullName evidence="1">Uncharacterized protein</fullName>
    </submittedName>
</protein>
<reference evidence="1" key="1">
    <citation type="submission" date="2020-10" db="EMBL/GenBank/DDBJ databases">
        <authorList>
            <person name="Castelo-Branco R."/>
            <person name="Eusebio N."/>
            <person name="Adriana R."/>
            <person name="Vieira A."/>
            <person name="Brugerolle De Fraissinette N."/>
            <person name="Rezende De Castro R."/>
            <person name="Schneider M.P."/>
            <person name="Vasconcelos V."/>
            <person name="Leao P.N."/>
        </authorList>
    </citation>
    <scope>NUCLEOTIDE SEQUENCE</scope>
    <source>
        <strain evidence="1">LEGE 06105</strain>
    </source>
</reference>
<name>A0A8J7F4A7_9CYAN</name>
<sequence length="110" mass="12347">MTFIKIQNVVINTNYIAAVRFNNQTDRGTPVAAASAENRRSNGDSDQKSVSVLIAIPKSPLFEWETVSSSHYKEEWIEFTDLAAKALEDYFSSFNNVVDLLPQCQETSLI</sequence>
<dbReference type="Proteomes" id="UP000620559">
    <property type="component" value="Unassembled WGS sequence"/>
</dbReference>
<dbReference type="EMBL" id="JADEWL010000140">
    <property type="protein sequence ID" value="MBE9216126.1"/>
    <property type="molecule type" value="Genomic_DNA"/>
</dbReference>
<evidence type="ECO:0000313" key="1">
    <source>
        <dbReference type="EMBL" id="MBE9216126.1"/>
    </source>
</evidence>